<sequence>MKQRILPAQYVTSLLEFPGEVQQMRPRRSLEGFGATCGGPGFRRRLSWCCAPGDGSLAVPATATRFTLGQVPAHPSWAQPPCGNRGVRGLQSRSPGLPLLRGPRWFPCPQGPVSRHPLRPGFGRSFGSSRSHRAPSPSPGPERQRPPKMLLVTACDGDV</sequence>
<evidence type="ECO:0000256" key="1">
    <source>
        <dbReference type="SAM" id="MobiDB-lite"/>
    </source>
</evidence>
<feature type="region of interest" description="Disordered" evidence="1">
    <location>
        <begin position="72"/>
        <end position="94"/>
    </location>
</feature>
<name>A0A7J8BF93_ROUAE</name>
<dbReference type="EMBL" id="JACASE010000017">
    <property type="protein sequence ID" value="KAF6397116.1"/>
    <property type="molecule type" value="Genomic_DNA"/>
</dbReference>
<comment type="caution">
    <text evidence="2">The sequence shown here is derived from an EMBL/GenBank/DDBJ whole genome shotgun (WGS) entry which is preliminary data.</text>
</comment>
<proteinExistence type="predicted"/>
<dbReference type="Proteomes" id="UP000593571">
    <property type="component" value="Unassembled WGS sequence"/>
</dbReference>
<dbReference type="AlphaFoldDB" id="A0A7J8BF93"/>
<organism evidence="2 3">
    <name type="scientific">Rousettus aegyptiacus</name>
    <name type="common">Egyptian fruit bat</name>
    <name type="synonym">Pteropus aegyptiacus</name>
    <dbReference type="NCBI Taxonomy" id="9407"/>
    <lineage>
        <taxon>Eukaryota</taxon>
        <taxon>Metazoa</taxon>
        <taxon>Chordata</taxon>
        <taxon>Craniata</taxon>
        <taxon>Vertebrata</taxon>
        <taxon>Euteleostomi</taxon>
        <taxon>Mammalia</taxon>
        <taxon>Eutheria</taxon>
        <taxon>Laurasiatheria</taxon>
        <taxon>Chiroptera</taxon>
        <taxon>Yinpterochiroptera</taxon>
        <taxon>Pteropodoidea</taxon>
        <taxon>Pteropodidae</taxon>
        <taxon>Rousettinae</taxon>
        <taxon>Rousettus</taxon>
    </lineage>
</organism>
<accession>A0A7J8BF93</accession>
<gene>
    <name evidence="2" type="ORF">HJG63_009781</name>
</gene>
<protein>
    <submittedName>
        <fullName evidence="2">Uncharacterized protein</fullName>
    </submittedName>
</protein>
<feature type="region of interest" description="Disordered" evidence="1">
    <location>
        <begin position="110"/>
        <end position="159"/>
    </location>
</feature>
<evidence type="ECO:0000313" key="2">
    <source>
        <dbReference type="EMBL" id="KAF6397116.1"/>
    </source>
</evidence>
<reference evidence="2 3" key="1">
    <citation type="journal article" date="2020" name="Nature">
        <title>Six reference-quality genomes reveal evolution of bat adaptations.</title>
        <authorList>
            <person name="Jebb D."/>
            <person name="Huang Z."/>
            <person name="Pippel M."/>
            <person name="Hughes G.M."/>
            <person name="Lavrichenko K."/>
            <person name="Devanna P."/>
            <person name="Winkler S."/>
            <person name="Jermiin L.S."/>
            <person name="Skirmuntt E.C."/>
            <person name="Katzourakis A."/>
            <person name="Burkitt-Gray L."/>
            <person name="Ray D.A."/>
            <person name="Sullivan K.A.M."/>
            <person name="Roscito J.G."/>
            <person name="Kirilenko B.M."/>
            <person name="Davalos L.M."/>
            <person name="Corthals A.P."/>
            <person name="Power M.L."/>
            <person name="Jones G."/>
            <person name="Ransome R.D."/>
            <person name="Dechmann D.K.N."/>
            <person name="Locatelli A.G."/>
            <person name="Puechmaille S.J."/>
            <person name="Fedrigo O."/>
            <person name="Jarvis E.D."/>
            <person name="Hiller M."/>
            <person name="Vernes S.C."/>
            <person name="Myers E.W."/>
            <person name="Teeling E.C."/>
        </authorList>
    </citation>
    <scope>NUCLEOTIDE SEQUENCE [LARGE SCALE GENOMIC DNA]</scope>
    <source>
        <strain evidence="2">MRouAeg1</strain>
        <tissue evidence="2">Muscle</tissue>
    </source>
</reference>
<keyword evidence="3" id="KW-1185">Reference proteome</keyword>
<evidence type="ECO:0000313" key="3">
    <source>
        <dbReference type="Proteomes" id="UP000593571"/>
    </source>
</evidence>